<evidence type="ECO:0000259" key="2">
    <source>
        <dbReference type="Pfam" id="PF16472"/>
    </source>
</evidence>
<dbReference type="PROSITE" id="PS51257">
    <property type="entry name" value="PROKAR_LIPOPROTEIN"/>
    <property type="match status" value="1"/>
</dbReference>
<dbReference type="AlphaFoldDB" id="A0A371JP09"/>
<dbReference type="InterPro" id="IPR011042">
    <property type="entry name" value="6-blade_b-propeller_TolB-like"/>
</dbReference>
<dbReference type="Gene3D" id="2.120.10.30">
    <property type="entry name" value="TolB, C-terminal domain"/>
    <property type="match status" value="2"/>
</dbReference>
<dbReference type="Pfam" id="PF16472">
    <property type="entry name" value="DUF5050"/>
    <property type="match status" value="1"/>
</dbReference>
<feature type="domain" description="Prolow-density lipoprotein receptor-related protein 1-like beta-propeller" evidence="2">
    <location>
        <begin position="40"/>
        <end position="232"/>
    </location>
</feature>
<comment type="caution">
    <text evidence="3">The sequence shown here is derived from an EMBL/GenBank/DDBJ whole genome shotgun (WGS) entry which is preliminary data.</text>
</comment>
<dbReference type="InterPro" id="IPR011659">
    <property type="entry name" value="WD40"/>
</dbReference>
<dbReference type="SUPFAM" id="SSF69304">
    <property type="entry name" value="Tricorn protease N-terminal domain"/>
    <property type="match status" value="1"/>
</dbReference>
<evidence type="ECO:0000313" key="4">
    <source>
        <dbReference type="Proteomes" id="UP000261828"/>
    </source>
</evidence>
<dbReference type="EMBL" id="QTJX01000002">
    <property type="protein sequence ID" value="RDY59237.1"/>
    <property type="molecule type" value="Genomic_DNA"/>
</dbReference>
<reference evidence="3 4" key="1">
    <citation type="submission" date="2018-08" db="EMBL/GenBank/DDBJ databases">
        <title>Muricauda nanhaiensis sp. nov., isolated from seawater of the South China Sea.</title>
        <authorList>
            <person name="Dang Y."/>
        </authorList>
    </citation>
    <scope>NUCLEOTIDE SEQUENCE [LARGE SCALE GENOMIC DNA]</scope>
    <source>
        <strain evidence="3 4">SM1704</strain>
    </source>
</reference>
<protein>
    <submittedName>
        <fullName evidence="3">DUF5050 domain-containing protein</fullName>
    </submittedName>
</protein>
<proteinExistence type="inferred from homology"/>
<name>A0A371JP09_9FLAO</name>
<organism evidence="3 4">
    <name type="scientific">Flagellimonas nanhaiensis</name>
    <dbReference type="NCBI Taxonomy" id="2292706"/>
    <lineage>
        <taxon>Bacteria</taxon>
        <taxon>Pseudomonadati</taxon>
        <taxon>Bacteroidota</taxon>
        <taxon>Flavobacteriia</taxon>
        <taxon>Flavobacteriales</taxon>
        <taxon>Flavobacteriaceae</taxon>
        <taxon>Flagellimonas</taxon>
    </lineage>
</organism>
<gene>
    <name evidence="3" type="ORF">DX873_07505</name>
</gene>
<comment type="similarity">
    <text evidence="1">Belongs to the TolB family.</text>
</comment>
<evidence type="ECO:0000256" key="1">
    <source>
        <dbReference type="ARBA" id="ARBA00009820"/>
    </source>
</evidence>
<evidence type="ECO:0000313" key="3">
    <source>
        <dbReference type="EMBL" id="RDY59237.1"/>
    </source>
</evidence>
<keyword evidence="4" id="KW-1185">Reference proteome</keyword>
<accession>A0A371JP09</accession>
<dbReference type="PANTHER" id="PTHR36842:SF1">
    <property type="entry name" value="PROTEIN TOLB"/>
    <property type="match status" value="1"/>
</dbReference>
<sequence length="316" mass="35652">MKLIKQILPIVLAHFVLFGCKEKTSKGAELVNEVSSDTLVYDTAPRWMKTGNKILFYTYRHDPEGAELYSISPDAANLTRLTETYHNEWWSDFSSIDETIYVSSDYGKSERFGGSEIFALKTDGSFARITYDSDSTSFNISPRVSSDGKSLLYCANCLGKDVNSEIMLIQTDGTNPVNLTNHPSADRYGVWSPEGKKVLFQSNRTGNFELYVLDLATKKLTQLTDNEFDDIHGDWSVNDEIVFVSNRDGDYELFTVNSDGTNQSQITFNNDRDVLPSWSPDGSRIAFSSYRFGKKDKGDIFLINRDGDGELRLTKK</sequence>
<dbReference type="Proteomes" id="UP000261828">
    <property type="component" value="Unassembled WGS sequence"/>
</dbReference>
<dbReference type="InterPro" id="IPR032485">
    <property type="entry name" value="LRP1-like_beta_prop"/>
</dbReference>
<dbReference type="PANTHER" id="PTHR36842">
    <property type="entry name" value="PROTEIN TOLB HOMOLOG"/>
    <property type="match status" value="1"/>
</dbReference>
<dbReference type="RefSeq" id="WP_116183851.1">
    <property type="nucleotide sequence ID" value="NZ_QTJX01000002.1"/>
</dbReference>
<dbReference type="Pfam" id="PF07676">
    <property type="entry name" value="PD40"/>
    <property type="match status" value="1"/>
</dbReference>
<dbReference type="OrthoDB" id="9815657at2"/>